<evidence type="ECO:0000256" key="8">
    <source>
        <dbReference type="SAM" id="MobiDB-lite"/>
    </source>
</evidence>
<dbReference type="PANTHER" id="PTHR47241">
    <property type="entry name" value="FINGER PROTEIN, PUTATIVE-RELATED"/>
    <property type="match status" value="1"/>
</dbReference>
<keyword evidence="3 7" id="KW-0863">Zinc-finger</keyword>
<reference evidence="10 11" key="1">
    <citation type="journal article" date="2009" name="Science">
        <title>Genome sequence, comparative analysis, and population genetics of the domestic horse.</title>
        <authorList>
            <consortium name="Broad Institute Genome Sequencing Platform"/>
            <consortium name="Broad Institute Whole Genome Assembly Team"/>
            <person name="Wade C.M."/>
            <person name="Giulotto E."/>
            <person name="Sigurdsson S."/>
            <person name="Zoli M."/>
            <person name="Gnerre S."/>
            <person name="Imsland F."/>
            <person name="Lear T.L."/>
            <person name="Adelson D.L."/>
            <person name="Bailey E."/>
            <person name="Bellone R.R."/>
            <person name="Bloecker H."/>
            <person name="Distl O."/>
            <person name="Edgar R.C."/>
            <person name="Garber M."/>
            <person name="Leeb T."/>
            <person name="Mauceli E."/>
            <person name="MacLeod J.N."/>
            <person name="Penedo M.C.T."/>
            <person name="Raison J.M."/>
            <person name="Sharpe T."/>
            <person name="Vogel J."/>
            <person name="Andersson L."/>
            <person name="Antczak D.F."/>
            <person name="Biagi T."/>
            <person name="Binns M.M."/>
            <person name="Chowdhary B.P."/>
            <person name="Coleman S.J."/>
            <person name="Della Valle G."/>
            <person name="Fryc S."/>
            <person name="Guerin G."/>
            <person name="Hasegawa T."/>
            <person name="Hill E.W."/>
            <person name="Jurka J."/>
            <person name="Kiialainen A."/>
            <person name="Lindgren G."/>
            <person name="Liu J."/>
            <person name="Magnani E."/>
            <person name="Mickelson J.R."/>
            <person name="Murray J."/>
            <person name="Nergadze S.G."/>
            <person name="Onofrio R."/>
            <person name="Pedroni S."/>
            <person name="Piras M.F."/>
            <person name="Raudsepp T."/>
            <person name="Rocchi M."/>
            <person name="Roeed K.H."/>
            <person name="Ryder O.A."/>
            <person name="Searle S."/>
            <person name="Skow L."/>
            <person name="Swinburne J.E."/>
            <person name="Syvaenen A.C."/>
            <person name="Tozaki T."/>
            <person name="Valberg S.J."/>
            <person name="Vaudin M."/>
            <person name="White J.R."/>
            <person name="Zody M.C."/>
            <person name="Lander E.S."/>
            <person name="Lindblad-Toh K."/>
        </authorList>
    </citation>
    <scope>NUCLEOTIDE SEQUENCE [LARGE SCALE GENOMIC DNA]</scope>
    <source>
        <strain evidence="10 11">Thoroughbred</strain>
    </source>
</reference>
<dbReference type="OMA" id="MAQVDPC"/>
<accession>A0A3Q2IC15</accession>
<dbReference type="PANTHER" id="PTHR47241:SF3">
    <property type="entry name" value="HAT C-TERMINAL DIMERISATION DOMAIN-CONTAINING PROTEIN"/>
    <property type="match status" value="1"/>
</dbReference>
<organism evidence="10 11">
    <name type="scientific">Equus caballus</name>
    <name type="common">Horse</name>
    <dbReference type="NCBI Taxonomy" id="9796"/>
    <lineage>
        <taxon>Eukaryota</taxon>
        <taxon>Metazoa</taxon>
        <taxon>Chordata</taxon>
        <taxon>Craniata</taxon>
        <taxon>Vertebrata</taxon>
        <taxon>Euteleostomi</taxon>
        <taxon>Mammalia</taxon>
        <taxon>Eutheria</taxon>
        <taxon>Laurasiatheria</taxon>
        <taxon>Perissodactyla</taxon>
        <taxon>Equidae</taxon>
        <taxon>Equus</taxon>
    </lineage>
</organism>
<evidence type="ECO:0000256" key="5">
    <source>
        <dbReference type="ARBA" id="ARBA00023125"/>
    </source>
</evidence>
<dbReference type="PROSITE" id="PS50808">
    <property type="entry name" value="ZF_BED"/>
    <property type="match status" value="1"/>
</dbReference>
<evidence type="ECO:0000259" key="9">
    <source>
        <dbReference type="PROSITE" id="PS50808"/>
    </source>
</evidence>
<dbReference type="Pfam" id="PF05699">
    <property type="entry name" value="Dimer_Tnp_hAT"/>
    <property type="match status" value="1"/>
</dbReference>
<dbReference type="Proteomes" id="UP000002281">
    <property type="component" value="Chromosome 4"/>
</dbReference>
<dbReference type="GO" id="GO:0008270">
    <property type="term" value="F:zinc ion binding"/>
    <property type="evidence" value="ECO:0007669"/>
    <property type="project" value="UniProtKB-KW"/>
</dbReference>
<keyword evidence="2" id="KW-0479">Metal-binding</keyword>
<dbReference type="InParanoid" id="A0A3Q2IC15"/>
<dbReference type="GeneTree" id="ENSGT00510000050353"/>
<dbReference type="Ensembl" id="ENSECAT00000129876.1">
    <property type="protein sequence ID" value="ENSECAP00000081279.1"/>
    <property type="gene ID" value="ENSECAG00000033054.2"/>
</dbReference>
<dbReference type="InterPro" id="IPR008906">
    <property type="entry name" value="HATC_C_dom"/>
</dbReference>
<keyword evidence="4" id="KW-0862">Zinc</keyword>
<dbReference type="Bgee" id="ENSECAG00000033054">
    <property type="expression patterns" value="Expressed in articular cartilage of joint and 23 other cell types or tissues"/>
</dbReference>
<evidence type="ECO:0000256" key="2">
    <source>
        <dbReference type="ARBA" id="ARBA00022723"/>
    </source>
</evidence>
<feature type="region of interest" description="Disordered" evidence="8">
    <location>
        <begin position="192"/>
        <end position="223"/>
    </location>
</feature>
<evidence type="ECO:0000256" key="3">
    <source>
        <dbReference type="ARBA" id="ARBA00022771"/>
    </source>
</evidence>
<feature type="region of interest" description="Disordered" evidence="8">
    <location>
        <begin position="1"/>
        <end position="25"/>
    </location>
</feature>
<dbReference type="GO" id="GO:0046983">
    <property type="term" value="F:protein dimerization activity"/>
    <property type="evidence" value="ECO:0007669"/>
    <property type="project" value="InterPro"/>
</dbReference>
<feature type="region of interest" description="Disordered" evidence="8">
    <location>
        <begin position="158"/>
        <end position="180"/>
    </location>
</feature>
<protein>
    <submittedName>
        <fullName evidence="10">Zinc finger BED-type containing 10, pseudo</fullName>
    </submittedName>
</protein>
<keyword evidence="5" id="KW-0238">DNA-binding</keyword>
<evidence type="ECO:0000256" key="4">
    <source>
        <dbReference type="ARBA" id="ARBA00022833"/>
    </source>
</evidence>
<feature type="domain" description="BED-type" evidence="9">
    <location>
        <begin position="306"/>
        <end position="385"/>
    </location>
</feature>
<feature type="compositionally biased region" description="Basic and acidic residues" evidence="8">
    <location>
        <begin position="206"/>
        <end position="220"/>
    </location>
</feature>
<evidence type="ECO:0000313" key="11">
    <source>
        <dbReference type="Proteomes" id="UP000002281"/>
    </source>
</evidence>
<keyword evidence="6" id="KW-0539">Nucleus</keyword>
<feature type="region of interest" description="Disordered" evidence="8">
    <location>
        <begin position="84"/>
        <end position="123"/>
    </location>
</feature>
<name>A0A3Q2IC15_HORSE</name>
<dbReference type="OrthoDB" id="1607513at2759"/>
<dbReference type="InterPro" id="IPR052865">
    <property type="entry name" value="Zinc_finger_BED"/>
</dbReference>
<dbReference type="Ensembl" id="ENSECAT00000031974.2">
    <property type="protein sequence ID" value="ENSECAP00000045204.1"/>
    <property type="gene ID" value="ENSECAG00000033054.2"/>
</dbReference>
<feature type="region of interest" description="Disordered" evidence="8">
    <location>
        <begin position="377"/>
        <end position="465"/>
    </location>
</feature>
<dbReference type="GO" id="GO:0005634">
    <property type="term" value="C:nucleus"/>
    <property type="evidence" value="ECO:0007669"/>
    <property type="project" value="UniProtKB-SubCell"/>
</dbReference>
<evidence type="ECO:0000256" key="7">
    <source>
        <dbReference type="PROSITE-ProRule" id="PRU00027"/>
    </source>
</evidence>
<dbReference type="SUPFAM" id="SSF53098">
    <property type="entry name" value="Ribonuclease H-like"/>
    <property type="match status" value="1"/>
</dbReference>
<dbReference type="Ensembl" id="ENSECAT00000141974.1">
    <property type="protein sequence ID" value="ENSECAP00000062568.1"/>
    <property type="gene ID" value="ENSECAG00000033054.2"/>
</dbReference>
<gene>
    <name evidence="10" type="primary">ZBED10</name>
</gene>
<dbReference type="STRING" id="9796.ENSECAP00000045204"/>
<comment type="subcellular location">
    <subcellularLocation>
        <location evidence="1">Nucleus</location>
    </subcellularLocation>
</comment>
<sequence length="1084" mass="119530">MLEVEKIRKTPKRHSPSGPVGQEPPVCADTLTTRLRGPIATVASPCPELKTRATNTFRGLAWGARVGLPEAEVKLEFVDIEEKTGSGHRKKVRPSGSQKGSEKDLFLQRKRPSPLPRGSLVPSSDQVFLEEQEEGALDLCVCSEKKSSCSLGRLDLQPAASRATCQPSRGPNKPKGDSRLCGLKSVLQQKPLVQPEKKVSKKKAHGQREEREPAGRKWRDPVLSSVQAPSTPALVQAASLHRSEVGQTSANEEARQADILIALLAREVRRLKKWKKRRLLPGVGEKAPLLSLQKPLCLKKLVRTIKAETKGWASPRYSQSPLDSTGQKPTLDVRRFFTVDCKNICRVTCTLCHTSIRQGRNKGQSQTSGLVRHLVSKHGLERERRPTAASPGGKQAGVGENQKDLPTGVTGLVPEGFLSPGCDPDASPLGDSDNDGWLAPGRPEQLLLDPPSLPTPTKDKPAAPPMAVREDRGGIYAPNQPRAQAWNHSITELLCSLAVPLSFVSSLPFRRFMAQVDPCYHLPPRAFFSDKALPLLHEAMGEQVCQEMQWAQGSRLHLTVSVAAQDSVIDYVAITAHWGVIQPHAVSGSLRKRALLWVRGLPLESAPEDRQQELREQVSLWLSRGSLQPGFLVSSGCLSLEQAVRLEGYTHVPCFAHCLDSLVRNFLFHHHSIQIILGTARAIYSHFQGSAEARQLLTQLQRQCGLPAHQPFGELSDHWVSTYCLMEWLVEQQQPLQEYEEKHQLGKAETALSAMFWGLTDSLVKLLQPFQMVFREASTAQACLSQVLPQLRYLHIFLEQVHRHFEEQSGREMGAAIRLAEGLALQLSTDCQLNELFHREEFVLATLLDPRFKGKIEAILPVGADIDHWKQVLVYKVKEIMVSECSLPPSPSLQSPKAMPVDATLTGRIAQSPGAEGKGQKEPVQRGGSSGSLLLGQRDKSLLEQLESVGLLSSKRNGASLVTENHLASVIVKKYLRENETVGTQEDPLVYWEKRREVWPALARLATIYLSCPATGTFSGSIFASLNSPAILEHSSPLPVETVEHLLFLKSNLENFPNYTPPPLIFPSGDLAKEEQASASDVMV</sequence>
<reference evidence="10" key="2">
    <citation type="submission" date="2025-05" db="UniProtKB">
        <authorList>
            <consortium name="Ensembl"/>
        </authorList>
    </citation>
    <scope>IDENTIFICATION</scope>
    <source>
        <strain evidence="10">Thoroughbred</strain>
    </source>
</reference>
<dbReference type="Ensembl" id="ENSECAT00000141110.1">
    <property type="protein sequence ID" value="ENSECAP00000060624.1"/>
    <property type="gene ID" value="ENSECAG00000033054.2"/>
</dbReference>
<dbReference type="GO" id="GO:0006357">
    <property type="term" value="P:regulation of transcription by RNA polymerase II"/>
    <property type="evidence" value="ECO:0000318"/>
    <property type="project" value="GO_Central"/>
</dbReference>
<dbReference type="PaxDb" id="9796-ENSECAP00000045204"/>
<evidence type="ECO:0000313" key="10">
    <source>
        <dbReference type="Ensembl" id="ENSECAP00000045204.1"/>
    </source>
</evidence>
<proteinExistence type="predicted"/>
<feature type="region of interest" description="Disordered" evidence="8">
    <location>
        <begin position="910"/>
        <end position="933"/>
    </location>
</feature>
<dbReference type="AlphaFoldDB" id="A0A3Q2IC15"/>
<dbReference type="InterPro" id="IPR003656">
    <property type="entry name" value="Znf_BED"/>
</dbReference>
<dbReference type="InterPro" id="IPR012337">
    <property type="entry name" value="RNaseH-like_sf"/>
</dbReference>
<evidence type="ECO:0000256" key="6">
    <source>
        <dbReference type="ARBA" id="ARBA00023242"/>
    </source>
</evidence>
<keyword evidence="11" id="KW-1185">Reference proteome</keyword>
<evidence type="ECO:0000256" key="1">
    <source>
        <dbReference type="ARBA" id="ARBA00004123"/>
    </source>
</evidence>
<dbReference type="GO" id="GO:0003677">
    <property type="term" value="F:DNA binding"/>
    <property type="evidence" value="ECO:0007669"/>
    <property type="project" value="UniProtKB-KW"/>
</dbReference>